<dbReference type="RefSeq" id="WP_209370690.1">
    <property type="nucleotide sequence ID" value="NZ_JAGIZA010000002.1"/>
</dbReference>
<proteinExistence type="inferred from homology"/>
<dbReference type="AlphaFoldDB" id="A0A940S4B3"/>
<dbReference type="Proteomes" id="UP000677537">
    <property type="component" value="Unassembled WGS sequence"/>
</dbReference>
<dbReference type="Gene3D" id="3.40.190.10">
    <property type="entry name" value="Periplasmic binding protein-like II"/>
    <property type="match status" value="1"/>
</dbReference>
<evidence type="ECO:0000313" key="2">
    <source>
        <dbReference type="EMBL" id="MBP0491804.1"/>
    </source>
</evidence>
<dbReference type="PANTHER" id="PTHR42928">
    <property type="entry name" value="TRICARBOXYLATE-BINDING PROTEIN"/>
    <property type="match status" value="1"/>
</dbReference>
<evidence type="ECO:0000313" key="3">
    <source>
        <dbReference type="Proteomes" id="UP000677537"/>
    </source>
</evidence>
<reference evidence="2" key="1">
    <citation type="submission" date="2021-03" db="EMBL/GenBank/DDBJ databases">
        <authorList>
            <person name="So Y."/>
        </authorList>
    </citation>
    <scope>NUCLEOTIDE SEQUENCE</scope>
    <source>
        <strain evidence="2">SG15</strain>
    </source>
</reference>
<evidence type="ECO:0000256" key="1">
    <source>
        <dbReference type="ARBA" id="ARBA00006987"/>
    </source>
</evidence>
<gene>
    <name evidence="2" type="ORF">J5Y10_03320</name>
</gene>
<dbReference type="CDD" id="cd13578">
    <property type="entry name" value="PBP2_Bug27"/>
    <property type="match status" value="1"/>
</dbReference>
<dbReference type="InterPro" id="IPR005064">
    <property type="entry name" value="BUG"/>
</dbReference>
<sequence length="325" mass="33810">MIALPRRALLRAGLAAPLLLRPVSGRAQGGYPSRPIRLIIPFSAGGPTDVLARILAAEIQATKGWSIVIENLSSGGGTVGTATATRAAPDGYTLFFGSGGTNGIQAALYPNLGYDVAADFTPLALACTTANIFVAHPGFPADDIAGLLRQAKSSPVSYGTAGIGTTTHMSAELLKMMTGANLVHIPYRGGGPSMNDLLAGHIPLMVDATTTSVPHIKAGRIKALAVTTRARDESLPEVPTVGETVQGYEATAWFGLFGPKNLPPDMVLALNGVLNDALRSETVARRYRELGATPGQETPEAFGRYVAGELTKWRAVVAATGVKPE</sequence>
<dbReference type="Gene3D" id="3.40.190.150">
    <property type="entry name" value="Bordetella uptake gene, domain 1"/>
    <property type="match status" value="1"/>
</dbReference>
<dbReference type="PIRSF" id="PIRSF017082">
    <property type="entry name" value="YflP"/>
    <property type="match status" value="1"/>
</dbReference>
<organism evidence="2 3">
    <name type="scientific">Roseomonas indoligenes</name>
    <dbReference type="NCBI Taxonomy" id="2820811"/>
    <lineage>
        <taxon>Bacteria</taxon>
        <taxon>Pseudomonadati</taxon>
        <taxon>Pseudomonadota</taxon>
        <taxon>Alphaproteobacteria</taxon>
        <taxon>Acetobacterales</taxon>
        <taxon>Roseomonadaceae</taxon>
        <taxon>Roseomonas</taxon>
    </lineage>
</organism>
<accession>A0A940S4B3</accession>
<dbReference type="InterPro" id="IPR042100">
    <property type="entry name" value="Bug_dom1"/>
</dbReference>
<name>A0A940S4B3_9PROT</name>
<dbReference type="SUPFAM" id="SSF53850">
    <property type="entry name" value="Periplasmic binding protein-like II"/>
    <property type="match status" value="1"/>
</dbReference>
<dbReference type="Pfam" id="PF03401">
    <property type="entry name" value="TctC"/>
    <property type="match status" value="1"/>
</dbReference>
<dbReference type="EMBL" id="JAGIZA010000002">
    <property type="protein sequence ID" value="MBP0491804.1"/>
    <property type="molecule type" value="Genomic_DNA"/>
</dbReference>
<protein>
    <submittedName>
        <fullName evidence="2">Tripartite tricarboxylate transporter substrate binding protein</fullName>
    </submittedName>
</protein>
<comment type="caution">
    <text evidence="2">The sequence shown here is derived from an EMBL/GenBank/DDBJ whole genome shotgun (WGS) entry which is preliminary data.</text>
</comment>
<keyword evidence="3" id="KW-1185">Reference proteome</keyword>
<dbReference type="PANTHER" id="PTHR42928:SF5">
    <property type="entry name" value="BLR1237 PROTEIN"/>
    <property type="match status" value="1"/>
</dbReference>
<comment type="similarity">
    <text evidence="1">Belongs to the UPF0065 (bug) family.</text>
</comment>